<dbReference type="Gene3D" id="1.20.1270.10">
    <property type="match status" value="2"/>
</dbReference>
<evidence type="ECO:0000256" key="28">
    <source>
        <dbReference type="ARBA" id="ARBA00067098"/>
    </source>
</evidence>
<keyword evidence="15" id="KW-0547">Nucleotide-binding</keyword>
<dbReference type="PRINTS" id="PR00301">
    <property type="entry name" value="HEATSHOCK70"/>
</dbReference>
<dbReference type="CDD" id="cd23820">
    <property type="entry name" value="RWD_RNF14"/>
    <property type="match status" value="1"/>
</dbReference>
<dbReference type="InterPro" id="IPR006575">
    <property type="entry name" value="RWD_dom"/>
</dbReference>
<comment type="subunit">
    <text evidence="27">Interacts with GCN1; interaction takes place in response to ribosome collisions and is required for ubiquitination of EEF1A1/eEF1A. Interacts with the ubiquitin-conjugating enzymes UBE2E1 and UBE2E2. Interacts with AR/androgen receptor. Interacts with TCF7/TCF1, TCF7L1/TCF3 and TCF7L2/TCF4; promoting Wnt signaling.</text>
</comment>
<evidence type="ECO:0000256" key="5">
    <source>
        <dbReference type="ARBA" id="ARBA00007381"/>
    </source>
</evidence>
<dbReference type="FunFam" id="3.30.30.30:FF:000002">
    <property type="entry name" value="Heat shock 70 kDa protein 4"/>
    <property type="match status" value="1"/>
</dbReference>
<comment type="catalytic activity">
    <reaction evidence="1">
        <text>[E2 ubiquitin-conjugating enzyme]-S-ubiquitinyl-L-cysteine + [acceptor protein]-L-lysine = [E2 ubiquitin-conjugating enzyme]-L-cysteine + [acceptor protein]-N(6)-ubiquitinyl-L-lysine.</text>
        <dbReference type="EC" id="2.3.2.31"/>
    </reaction>
</comment>
<dbReference type="GO" id="GO:0008270">
    <property type="term" value="F:zinc ion binding"/>
    <property type="evidence" value="ECO:0007669"/>
    <property type="project" value="UniProtKB-KW"/>
</dbReference>
<keyword evidence="20" id="KW-0832">Ubl conjugation</keyword>
<dbReference type="GO" id="GO:0061630">
    <property type="term" value="F:ubiquitin protein ligase activity"/>
    <property type="evidence" value="ECO:0007669"/>
    <property type="project" value="UniProtKB-EC"/>
</dbReference>
<feature type="compositionally biased region" description="Basic and acidic residues" evidence="31">
    <location>
        <begin position="788"/>
        <end position="799"/>
    </location>
</feature>
<dbReference type="SUPFAM" id="SSF53067">
    <property type="entry name" value="Actin-like ATPase domain"/>
    <property type="match status" value="2"/>
</dbReference>
<protein>
    <recommendedName>
        <fullName evidence="28">E3 ubiquitin-protein ligase RNF14</fullName>
        <ecNumber evidence="7">2.3.2.31</ecNumber>
    </recommendedName>
    <alternativeName>
        <fullName evidence="8">Heat shock 70 kDa protein 4</fullName>
    </alternativeName>
    <alternativeName>
        <fullName evidence="29">RING finger protein 14</fullName>
    </alternativeName>
</protein>
<dbReference type="FunFam" id="3.30.420.40:FF:000171">
    <property type="entry name" value="Heat shock 70 kDa protein 4"/>
    <property type="match status" value="1"/>
</dbReference>
<dbReference type="PROSITE" id="PS50089">
    <property type="entry name" value="ZF_RING_2"/>
    <property type="match status" value="1"/>
</dbReference>
<dbReference type="PROSITE" id="PS00329">
    <property type="entry name" value="HSP70_2"/>
    <property type="match status" value="1"/>
</dbReference>
<dbReference type="InterPro" id="IPR044066">
    <property type="entry name" value="TRIAD_supradom"/>
</dbReference>
<dbReference type="GO" id="GO:0005524">
    <property type="term" value="F:ATP binding"/>
    <property type="evidence" value="ECO:0007669"/>
    <property type="project" value="UniProtKB-KW"/>
</dbReference>
<dbReference type="Gene3D" id="2.20.25.20">
    <property type="match status" value="1"/>
</dbReference>
<dbReference type="FunFam" id="3.90.640.10:FF:000004">
    <property type="entry name" value="Heat shock 70 kDa protein 4"/>
    <property type="match status" value="1"/>
</dbReference>
<evidence type="ECO:0000259" key="32">
    <source>
        <dbReference type="PROSITE" id="PS50089"/>
    </source>
</evidence>
<evidence type="ECO:0000259" key="34">
    <source>
        <dbReference type="PROSITE" id="PS51873"/>
    </source>
</evidence>
<evidence type="ECO:0000313" key="36">
    <source>
        <dbReference type="Proteomes" id="UP001623348"/>
    </source>
</evidence>
<evidence type="ECO:0000256" key="20">
    <source>
        <dbReference type="ARBA" id="ARBA00022843"/>
    </source>
</evidence>
<dbReference type="GO" id="GO:0005634">
    <property type="term" value="C:nucleus"/>
    <property type="evidence" value="ECO:0007669"/>
    <property type="project" value="UniProtKB-SubCell"/>
</dbReference>
<organism evidence="35 36">
    <name type="scientific">Grus japonensis</name>
    <name type="common">Japanese crane</name>
    <name type="synonym">Red-crowned crane</name>
    <dbReference type="NCBI Taxonomy" id="30415"/>
    <lineage>
        <taxon>Eukaryota</taxon>
        <taxon>Metazoa</taxon>
        <taxon>Chordata</taxon>
        <taxon>Craniata</taxon>
        <taxon>Vertebrata</taxon>
        <taxon>Euteleostomi</taxon>
        <taxon>Archelosauria</taxon>
        <taxon>Archosauria</taxon>
        <taxon>Dinosauria</taxon>
        <taxon>Saurischia</taxon>
        <taxon>Theropoda</taxon>
        <taxon>Coelurosauria</taxon>
        <taxon>Aves</taxon>
        <taxon>Neognathae</taxon>
        <taxon>Neoaves</taxon>
        <taxon>Gruiformes</taxon>
        <taxon>Gruidae</taxon>
        <taxon>Grus</taxon>
    </lineage>
</organism>
<keyword evidence="16 30" id="KW-0863">Zinc-finger</keyword>
<keyword evidence="9" id="KW-0488">Methylation</keyword>
<evidence type="ECO:0000256" key="10">
    <source>
        <dbReference type="ARBA" id="ARBA00022490"/>
    </source>
</evidence>
<evidence type="ECO:0000256" key="21">
    <source>
        <dbReference type="ARBA" id="ARBA00022990"/>
    </source>
</evidence>
<dbReference type="Gene3D" id="3.30.420.40">
    <property type="match status" value="2"/>
</dbReference>
<dbReference type="FunFam" id="3.10.110.10:FF:000049">
    <property type="entry name" value="RBR-type E3 ubiquitin transferase"/>
    <property type="match status" value="1"/>
</dbReference>
<dbReference type="InterPro" id="IPR017907">
    <property type="entry name" value="Znf_RING_CS"/>
</dbReference>
<evidence type="ECO:0000256" key="9">
    <source>
        <dbReference type="ARBA" id="ARBA00022481"/>
    </source>
</evidence>
<dbReference type="SUPFAM" id="SSF100934">
    <property type="entry name" value="Heat shock protein 70kD (HSP70), C-terminal subdomain"/>
    <property type="match status" value="2"/>
</dbReference>
<comment type="subunit">
    <text evidence="6">Interacts with TJP1/ZO-1.</text>
</comment>
<keyword evidence="24" id="KW-0804">Transcription</keyword>
<name>A0ABC9XGS1_GRUJA</name>
<dbReference type="InterPro" id="IPR042052">
    <property type="entry name" value="HSPA4_NBD"/>
</dbReference>
<dbReference type="PANTHER" id="PTHR45639:SF6">
    <property type="entry name" value="HEAT SHOCK 70 KDA PROTEIN 4"/>
    <property type="match status" value="1"/>
</dbReference>
<evidence type="ECO:0000256" key="4">
    <source>
        <dbReference type="ARBA" id="ARBA00004906"/>
    </source>
</evidence>
<keyword evidence="13" id="KW-0479">Metal-binding</keyword>
<evidence type="ECO:0000256" key="2">
    <source>
        <dbReference type="ARBA" id="ARBA00004123"/>
    </source>
</evidence>
<dbReference type="FunFam" id="2.20.25.20:FF:000007">
    <property type="entry name" value="RBR-type E3 ubiquitin transferase"/>
    <property type="match status" value="1"/>
</dbReference>
<gene>
    <name evidence="35" type="ORF">GRJ2_002047500</name>
</gene>
<dbReference type="GO" id="GO:0005737">
    <property type="term" value="C:cytoplasm"/>
    <property type="evidence" value="ECO:0007669"/>
    <property type="project" value="UniProtKB-SubCell"/>
</dbReference>
<feature type="compositionally biased region" description="Low complexity" evidence="31">
    <location>
        <begin position="563"/>
        <end position="574"/>
    </location>
</feature>
<evidence type="ECO:0000256" key="14">
    <source>
        <dbReference type="ARBA" id="ARBA00022737"/>
    </source>
</evidence>
<evidence type="ECO:0000256" key="30">
    <source>
        <dbReference type="PROSITE-ProRule" id="PRU00175"/>
    </source>
</evidence>
<dbReference type="Gene3D" id="1.20.120.1750">
    <property type="match status" value="1"/>
</dbReference>
<dbReference type="CDD" id="cd16628">
    <property type="entry name" value="RING-HC_RBR_RNF14"/>
    <property type="match status" value="1"/>
</dbReference>
<evidence type="ECO:0000313" key="35">
    <source>
        <dbReference type="EMBL" id="GAB0195822.1"/>
    </source>
</evidence>
<feature type="domain" description="RING-type" evidence="32">
    <location>
        <begin position="1023"/>
        <end position="1068"/>
    </location>
</feature>
<evidence type="ECO:0000256" key="13">
    <source>
        <dbReference type="ARBA" id="ARBA00022723"/>
    </source>
</evidence>
<keyword evidence="10" id="KW-0963">Cytoplasm</keyword>
<dbReference type="InterPro" id="IPR029047">
    <property type="entry name" value="HSP70_peptide-bd_sf"/>
</dbReference>
<evidence type="ECO:0000256" key="24">
    <source>
        <dbReference type="ARBA" id="ARBA00023163"/>
    </source>
</evidence>
<keyword evidence="19" id="KW-0067">ATP-binding</keyword>
<keyword evidence="14" id="KW-0677">Repeat</keyword>
<dbReference type="PANTHER" id="PTHR45639">
    <property type="entry name" value="HSC70CB, ISOFORM G-RELATED"/>
    <property type="match status" value="1"/>
</dbReference>
<dbReference type="InterPro" id="IPR043129">
    <property type="entry name" value="ATPase_NBD"/>
</dbReference>
<evidence type="ECO:0000256" key="18">
    <source>
        <dbReference type="ARBA" id="ARBA00022833"/>
    </source>
</evidence>
<comment type="caution">
    <text evidence="35">The sequence shown here is derived from an EMBL/GenBank/DDBJ whole genome shotgun (WGS) entry which is preliminary data.</text>
</comment>
<dbReference type="PROSITE" id="PS00518">
    <property type="entry name" value="ZF_RING_1"/>
    <property type="match status" value="1"/>
</dbReference>
<accession>A0ABC9XGS1</accession>
<evidence type="ECO:0000256" key="27">
    <source>
        <dbReference type="ARBA" id="ARBA00062346"/>
    </source>
</evidence>
<comment type="subcellular location">
    <subcellularLocation>
        <location evidence="3">Cytoplasm</location>
    </subcellularLocation>
    <subcellularLocation>
        <location evidence="2">Nucleus</location>
    </subcellularLocation>
</comment>
<evidence type="ECO:0000256" key="1">
    <source>
        <dbReference type="ARBA" id="ARBA00001798"/>
    </source>
</evidence>
<evidence type="ECO:0000256" key="19">
    <source>
        <dbReference type="ARBA" id="ARBA00022840"/>
    </source>
</evidence>
<dbReference type="InterPro" id="IPR029048">
    <property type="entry name" value="HSP70_C_sf"/>
</dbReference>
<dbReference type="Gene3D" id="2.60.34.10">
    <property type="entry name" value="Substrate Binding Domain Of DNAk, Chain A, domain 1"/>
    <property type="match status" value="1"/>
</dbReference>
<evidence type="ECO:0000256" key="11">
    <source>
        <dbReference type="ARBA" id="ARBA00022553"/>
    </source>
</evidence>
<dbReference type="Pfam" id="PF26200">
    <property type="entry name" value="Rcat_RNF216"/>
    <property type="match status" value="1"/>
</dbReference>
<dbReference type="Proteomes" id="UP001623348">
    <property type="component" value="Unassembled WGS sequence"/>
</dbReference>
<dbReference type="Pfam" id="PF05773">
    <property type="entry name" value="RWD"/>
    <property type="match status" value="1"/>
</dbReference>
<evidence type="ECO:0000256" key="26">
    <source>
        <dbReference type="ARBA" id="ARBA00044508"/>
    </source>
</evidence>
<dbReference type="SMART" id="SM00591">
    <property type="entry name" value="RWD"/>
    <property type="match status" value="1"/>
</dbReference>
<dbReference type="InterPro" id="IPR018181">
    <property type="entry name" value="Heat_shock_70_CS"/>
</dbReference>
<keyword evidence="12" id="KW-0808">Transferase</keyword>
<feature type="compositionally biased region" description="Basic and acidic residues" evidence="31">
    <location>
        <begin position="512"/>
        <end position="534"/>
    </location>
</feature>
<evidence type="ECO:0000256" key="12">
    <source>
        <dbReference type="ARBA" id="ARBA00022679"/>
    </source>
</evidence>
<evidence type="ECO:0000256" key="23">
    <source>
        <dbReference type="ARBA" id="ARBA00023016"/>
    </source>
</evidence>
<dbReference type="CDD" id="cd11737">
    <property type="entry name" value="ASKHA_NBD_HSP70_HSPA4"/>
    <property type="match status" value="1"/>
</dbReference>
<dbReference type="EC" id="2.3.2.31" evidence="7"/>
<evidence type="ECO:0000256" key="16">
    <source>
        <dbReference type="ARBA" id="ARBA00022771"/>
    </source>
</evidence>
<dbReference type="Pfam" id="PF01485">
    <property type="entry name" value="IBR"/>
    <property type="match status" value="1"/>
</dbReference>
<keyword evidence="22" id="KW-0805">Transcription regulation</keyword>
<dbReference type="FunFam" id="3.30.420.40:FF:000767">
    <property type="entry name" value="Heat shock protein 70 (HSP70)-4, putative"/>
    <property type="match status" value="2"/>
</dbReference>
<dbReference type="Gene3D" id="3.30.30.30">
    <property type="match status" value="1"/>
</dbReference>
<evidence type="ECO:0000256" key="8">
    <source>
        <dbReference type="ARBA" id="ARBA00018348"/>
    </source>
</evidence>
<evidence type="ECO:0000256" key="6">
    <source>
        <dbReference type="ARBA" id="ARBA00011800"/>
    </source>
</evidence>
<keyword evidence="18" id="KW-0862">Zinc</keyword>
<dbReference type="FunFam" id="1.20.120.1750:FF:000011">
    <property type="entry name" value="RBR-type E3 ubiquitin transferase"/>
    <property type="match status" value="1"/>
</dbReference>
<comment type="pathway">
    <text evidence="4">Protein modification; protein ubiquitination.</text>
</comment>
<dbReference type="GO" id="GO:0060828">
    <property type="term" value="P:regulation of canonical Wnt signaling pathway"/>
    <property type="evidence" value="ECO:0007669"/>
    <property type="project" value="UniProtKB-ARBA"/>
</dbReference>
<dbReference type="InterPro" id="IPR013083">
    <property type="entry name" value="Znf_RING/FYVE/PHD"/>
</dbReference>
<feature type="domain" description="RWD" evidence="33">
    <location>
        <begin position="814"/>
        <end position="940"/>
    </location>
</feature>
<dbReference type="SUPFAM" id="SSF57850">
    <property type="entry name" value="RING/U-box"/>
    <property type="match status" value="3"/>
</dbReference>
<dbReference type="EMBL" id="BAAFJT010000014">
    <property type="protein sequence ID" value="GAB0195822.1"/>
    <property type="molecule type" value="Genomic_DNA"/>
</dbReference>
<dbReference type="InterPro" id="IPR002867">
    <property type="entry name" value="IBR_dom"/>
</dbReference>
<keyword evidence="23 35" id="KW-0346">Stress response</keyword>
<dbReference type="FunFam" id="1.20.1270.10:FF:000018">
    <property type="entry name" value="heat shock 70 kDa protein 4 isoform X1"/>
    <property type="match status" value="1"/>
</dbReference>
<evidence type="ECO:0000256" key="25">
    <source>
        <dbReference type="ARBA" id="ARBA00023242"/>
    </source>
</evidence>
<evidence type="ECO:0000256" key="17">
    <source>
        <dbReference type="ARBA" id="ARBA00022786"/>
    </source>
</evidence>
<dbReference type="PROSITE" id="PS51873">
    <property type="entry name" value="TRIAD"/>
    <property type="match status" value="1"/>
</dbReference>
<proteinExistence type="inferred from homology"/>
<dbReference type="PROSITE" id="PS50908">
    <property type="entry name" value="RWD"/>
    <property type="match status" value="1"/>
</dbReference>
<dbReference type="FunFam" id="1.20.1270.10:FF:000002">
    <property type="entry name" value="Heat shock 70 kDa protein 4"/>
    <property type="match status" value="1"/>
</dbReference>
<dbReference type="FunFam" id="3.30.420.40:FF:000495">
    <property type="entry name" value="Heat shock protein 4b"/>
    <property type="match status" value="1"/>
</dbReference>
<feature type="region of interest" description="Disordered" evidence="31">
    <location>
        <begin position="786"/>
        <end position="810"/>
    </location>
</feature>
<keyword evidence="11" id="KW-0597">Phosphoprotein</keyword>
<dbReference type="FunFam" id="2.60.34.10:FF:000010">
    <property type="entry name" value="heat shock 70 kDa protein 4 isoform X1"/>
    <property type="match status" value="1"/>
</dbReference>
<dbReference type="Gene3D" id="3.10.110.10">
    <property type="entry name" value="Ubiquitin Conjugating Enzyme"/>
    <property type="match status" value="1"/>
</dbReference>
<dbReference type="InterPro" id="IPR047548">
    <property type="entry name" value="Rcat_RBR_RNF14"/>
</dbReference>
<dbReference type="InterPro" id="IPR016135">
    <property type="entry name" value="UBQ-conjugating_enzyme/RWD"/>
</dbReference>
<dbReference type="AlphaFoldDB" id="A0ABC9XGS1"/>
<dbReference type="FunFam" id="3.30.40.10:FF:000186">
    <property type="entry name" value="RBR-type E3 ubiquitin transferase"/>
    <property type="match status" value="1"/>
</dbReference>
<dbReference type="CDD" id="cd20341">
    <property type="entry name" value="BRcat_RBR_RNF14"/>
    <property type="match status" value="1"/>
</dbReference>
<dbReference type="SUPFAM" id="SSF54495">
    <property type="entry name" value="UBC-like"/>
    <property type="match status" value="1"/>
</dbReference>
<evidence type="ECO:0000256" key="7">
    <source>
        <dbReference type="ARBA" id="ARBA00012251"/>
    </source>
</evidence>
<dbReference type="InterPro" id="IPR001841">
    <property type="entry name" value="Znf_RING"/>
</dbReference>
<dbReference type="InterPro" id="IPR013126">
    <property type="entry name" value="Hsp_70_fam"/>
</dbReference>
<dbReference type="Gene3D" id="3.90.640.10">
    <property type="entry name" value="Actin, Chain A, domain 4"/>
    <property type="match status" value="1"/>
</dbReference>
<dbReference type="SMART" id="SM00647">
    <property type="entry name" value="IBR"/>
    <property type="match status" value="2"/>
</dbReference>
<evidence type="ECO:0000256" key="22">
    <source>
        <dbReference type="ARBA" id="ARBA00023015"/>
    </source>
</evidence>
<keyword evidence="25" id="KW-0539">Nucleus</keyword>
<feature type="region of interest" description="Disordered" evidence="31">
    <location>
        <begin position="503"/>
        <end position="574"/>
    </location>
</feature>
<reference evidence="35 36" key="1">
    <citation type="submission" date="2024-06" db="EMBL/GenBank/DDBJ databases">
        <title>The draft genome of Grus japonensis, version 3.</title>
        <authorList>
            <person name="Nabeshima K."/>
            <person name="Suzuki S."/>
            <person name="Onuma M."/>
        </authorList>
    </citation>
    <scope>NUCLEOTIDE SEQUENCE [LARGE SCALE GENOMIC DNA]</scope>
    <source>
        <strain evidence="35 36">451A</strain>
    </source>
</reference>
<dbReference type="PROSITE" id="PS01036">
    <property type="entry name" value="HSP70_3"/>
    <property type="match status" value="1"/>
</dbReference>
<dbReference type="CDD" id="cd20354">
    <property type="entry name" value="Rcat_RBR_RNF14"/>
    <property type="match status" value="1"/>
</dbReference>
<keyword evidence="21" id="KW-0007">Acetylation</keyword>
<evidence type="ECO:0000256" key="29">
    <source>
        <dbReference type="ARBA" id="ARBA00075528"/>
    </source>
</evidence>
<comment type="similarity">
    <text evidence="5">Belongs to the heat shock protein 70 family.</text>
</comment>
<dbReference type="Gene3D" id="3.30.40.10">
    <property type="entry name" value="Zinc/RING finger domain, C3HC4 (zinc finger)"/>
    <property type="match status" value="1"/>
</dbReference>
<keyword evidence="36" id="KW-1185">Reference proteome</keyword>
<keyword evidence="17" id="KW-0833">Ubl conjugation pathway</keyword>
<dbReference type="Pfam" id="PF00012">
    <property type="entry name" value="HSP70"/>
    <property type="match status" value="2"/>
</dbReference>
<comment type="similarity">
    <text evidence="26">Belongs to the RBR family. RNF14 subfamily.</text>
</comment>
<evidence type="ECO:0000256" key="3">
    <source>
        <dbReference type="ARBA" id="ARBA00004496"/>
    </source>
</evidence>
<feature type="domain" description="RING-type" evidence="34">
    <location>
        <begin position="1019"/>
        <end position="1260"/>
    </location>
</feature>
<sequence>MSVVGIDLGFQSCYVAVARAGGIETIANEYSDRSTPSCIAFGPKNRSIGAAAKSQVISNAKNTVQSFKRFHGRAFSDPFVQAEKASLAYELVQLPTGSTGIKAMYMEEERNFTIEQVTGMLLTKLKETAENALKKPVVDCVVSVPSFYTDAERRSVMDATQIAGLNCLRLINETTAVALAYGIYKQDLPALEEKPRNVVFVDMGHSAYQVSVCAFNKGKLKVLATSFDTTLGGRKFDEMLVEYFCEEFGKKYKLDIKSKIRALLRLYQECEKLKKLMSANASDLPMNIECFMNDIDVSGTMNRSKFLEMCDGLLARIEPPLRSVLEQAKLKKEDIYAVEIVGGTTRIPAVKEKISKFFGKEVSTTLNADEAVARGCALQCAILSPAFKVREFSITDLILYPISLRWNSPAEEGLSDCEVFPKNHAAPFSKVLTFYRKEPFTLEAYYSSPKELPYPDPAIAHFLVQKVTPQTDGSSSKVKVKVRVNIHGIFSVSSASLVEVHKSDENEEPMETDQHAKEEEKMQVDQEEQQKTEEQQQAQPENKAESEEMETSQADSKDKKVDQPPQAKKAKVKTTTVDLPIENQLVWQIGKDMLNLFIENEGKMIMQDKLEKERNDAKNAVEEYVYDMRDKLCGIYEKFVNEDDRNSFTLKLEDTENWLYEDGEDQPKQIYIDKLTELKTLGQPIQARFQESEERPKAFEDLGKQIQQYMKIVHAFKAKDEQYDHLDEADVVKVEKSANEAMEWMNNKLNLQNKRSLTLDPVIKAKDIQAKTKELTSICNPIVTKPKPKVELPKEEQKPPEPNGPVEDKEAQEDELLALASIYDEDEFKRAESAQGGETRICLELPQNFKIFVSGNSTESLQNNGFEYTVCFLPPLVLNFELPPDYPSTSPPAFTLSGKWLSQAQLSALCKHLDNVWEENRGCVVLFAWMQFLKEETLSYLNISSPYELKMCHQGNRQSRTPLAPLDAEKDGAGAAGSAAAEEEIIDARAVQDVESLSSLIREILDFDQAQRRKCFNSKMYLCNICFCEKLGSECMYFAECSHVYCKACLKDYFEIQIRDGQVHCLNCPEPKCSSVATPGQVKELVGEQLFARYDRLLLQSSLDLMADVVYCPRPGCQTPVMQEPGCTMGICSRCNYAFCTLCKMTYHGVSPCKVTAEKLMDLRNEYLEADEATKRFLEQRYGKRVIQKALEEMESKEWLEKNSKSCPCCGTHIEKLDGCNKMTCTGCMQYFCWLCMGSLSRVNPYRHFNDPASPCFNRLFQAMRIDGEFWEVEDEDQ</sequence>
<dbReference type="InterPro" id="IPR031128">
    <property type="entry name" value="RNF14_RING-HC_Zfn"/>
</dbReference>
<evidence type="ECO:0000256" key="15">
    <source>
        <dbReference type="ARBA" id="ARBA00022741"/>
    </source>
</evidence>
<evidence type="ECO:0000259" key="33">
    <source>
        <dbReference type="PROSITE" id="PS50908"/>
    </source>
</evidence>
<dbReference type="SUPFAM" id="SSF100920">
    <property type="entry name" value="Heat shock protein 70kD (HSP70), peptide-binding domain"/>
    <property type="match status" value="1"/>
</dbReference>
<evidence type="ECO:0000256" key="31">
    <source>
        <dbReference type="SAM" id="MobiDB-lite"/>
    </source>
</evidence>